<proteinExistence type="predicted"/>
<evidence type="ECO:0000313" key="4">
    <source>
        <dbReference type="Proteomes" id="UP000001861"/>
    </source>
</evidence>
<feature type="chain" id="PRO_5002724673" evidence="2">
    <location>
        <begin position="21"/>
        <end position="148"/>
    </location>
</feature>
<sequence>MVQIAKVLAFTALLMASSLAAPVSMLSDKSLAEITSRPRPELAARGPNRRDWGKLVNNAATAIDLASTVVDFIKPPKSAPPPPPPPAPAPAPPAPVPPNPPPRPHPNHHRSFMDDSDDIAMRDIAYSDYDVREFVAELVEILERSGDY</sequence>
<reference evidence="3 4" key="1">
    <citation type="journal article" date="2010" name="Proc. Natl. Acad. Sci. U.S.A.">
        <title>Insights into evolution of multicellular fungi from the assembled chromosomes of the mushroom Coprinopsis cinerea (Coprinus cinereus).</title>
        <authorList>
            <person name="Stajich J.E."/>
            <person name="Wilke S.K."/>
            <person name="Ahren D."/>
            <person name="Au C.H."/>
            <person name="Birren B.W."/>
            <person name="Borodovsky M."/>
            <person name="Burns C."/>
            <person name="Canback B."/>
            <person name="Casselton L.A."/>
            <person name="Cheng C.K."/>
            <person name="Deng J."/>
            <person name="Dietrich F.S."/>
            <person name="Fargo D.C."/>
            <person name="Farman M.L."/>
            <person name="Gathman A.C."/>
            <person name="Goldberg J."/>
            <person name="Guigo R."/>
            <person name="Hoegger P.J."/>
            <person name="Hooker J.B."/>
            <person name="Huggins A."/>
            <person name="James T.Y."/>
            <person name="Kamada T."/>
            <person name="Kilaru S."/>
            <person name="Kodira C."/>
            <person name="Kues U."/>
            <person name="Kupfer D."/>
            <person name="Kwan H.S."/>
            <person name="Lomsadze A."/>
            <person name="Li W."/>
            <person name="Lilly W.W."/>
            <person name="Ma L.J."/>
            <person name="Mackey A.J."/>
            <person name="Manning G."/>
            <person name="Martin F."/>
            <person name="Muraguchi H."/>
            <person name="Natvig D.O."/>
            <person name="Palmerini H."/>
            <person name="Ramesh M.A."/>
            <person name="Rehmeyer C.J."/>
            <person name="Roe B.A."/>
            <person name="Shenoy N."/>
            <person name="Stanke M."/>
            <person name="Ter-Hovhannisyan V."/>
            <person name="Tunlid A."/>
            <person name="Velagapudi R."/>
            <person name="Vision T.J."/>
            <person name="Zeng Q."/>
            <person name="Zolan M.E."/>
            <person name="Pukkila P.J."/>
        </authorList>
    </citation>
    <scope>NUCLEOTIDE SEQUENCE [LARGE SCALE GENOMIC DNA]</scope>
    <source>
        <strain evidence="4">Okayama-7 / 130 / ATCC MYA-4618 / FGSC 9003</strain>
    </source>
</reference>
<keyword evidence="2" id="KW-0732">Signal</keyword>
<protein>
    <submittedName>
        <fullName evidence="3">Uncharacterized protein</fullName>
    </submittedName>
</protein>
<feature type="region of interest" description="Disordered" evidence="1">
    <location>
        <begin position="73"/>
        <end position="116"/>
    </location>
</feature>
<dbReference type="RefSeq" id="XP_001839522.1">
    <property type="nucleotide sequence ID" value="XM_001839470.1"/>
</dbReference>
<gene>
    <name evidence="3" type="ORF">CC1G_08901</name>
</gene>
<evidence type="ECO:0000313" key="3">
    <source>
        <dbReference type="EMBL" id="EAU82289.1"/>
    </source>
</evidence>
<dbReference type="Proteomes" id="UP000001861">
    <property type="component" value="Unassembled WGS sequence"/>
</dbReference>
<dbReference type="EMBL" id="AACS02000005">
    <property type="protein sequence ID" value="EAU82289.1"/>
    <property type="molecule type" value="Genomic_DNA"/>
</dbReference>
<evidence type="ECO:0000256" key="2">
    <source>
        <dbReference type="SAM" id="SignalP"/>
    </source>
</evidence>
<accession>A8P894</accession>
<dbReference type="VEuPathDB" id="FungiDB:CC1G_08901"/>
<dbReference type="KEGG" id="cci:CC1G_08901"/>
<keyword evidence="4" id="KW-1185">Reference proteome</keyword>
<organism evidence="3 4">
    <name type="scientific">Coprinopsis cinerea (strain Okayama-7 / 130 / ATCC MYA-4618 / FGSC 9003)</name>
    <name type="common">Inky cap fungus</name>
    <name type="synonym">Hormographiella aspergillata</name>
    <dbReference type="NCBI Taxonomy" id="240176"/>
    <lineage>
        <taxon>Eukaryota</taxon>
        <taxon>Fungi</taxon>
        <taxon>Dikarya</taxon>
        <taxon>Basidiomycota</taxon>
        <taxon>Agaricomycotina</taxon>
        <taxon>Agaricomycetes</taxon>
        <taxon>Agaricomycetidae</taxon>
        <taxon>Agaricales</taxon>
        <taxon>Agaricineae</taxon>
        <taxon>Psathyrellaceae</taxon>
        <taxon>Coprinopsis</taxon>
    </lineage>
</organism>
<feature type="compositionally biased region" description="Pro residues" evidence="1">
    <location>
        <begin position="77"/>
        <end position="104"/>
    </location>
</feature>
<name>A8P894_COPC7</name>
<dbReference type="AlphaFoldDB" id="A8P894"/>
<dbReference type="InParanoid" id="A8P894"/>
<evidence type="ECO:0000256" key="1">
    <source>
        <dbReference type="SAM" id="MobiDB-lite"/>
    </source>
</evidence>
<feature type="signal peptide" evidence="2">
    <location>
        <begin position="1"/>
        <end position="20"/>
    </location>
</feature>
<comment type="caution">
    <text evidence="3">The sequence shown here is derived from an EMBL/GenBank/DDBJ whole genome shotgun (WGS) entry which is preliminary data.</text>
</comment>
<dbReference type="GeneID" id="6016138"/>